<keyword evidence="2" id="KW-1133">Transmembrane helix</keyword>
<keyword evidence="2" id="KW-0472">Membrane</keyword>
<feature type="region of interest" description="Disordered" evidence="1">
    <location>
        <begin position="257"/>
        <end position="295"/>
    </location>
</feature>
<sequence>MGLDRELLSAYIDGEIPEPWKSRITARIENEADTKQAYDELLYAHRVLKNDSTRIEENLVPQGEEVLSKIYATLESGGAKPAKTSPFSVIRRGGIFSWRMSLPLPAAAAAALVLMFSLGFGLASLSRTPRMDNQVADLSAAQAQAQVSQVLDQGFLNPVASRGSSGSTTGSTPQGFYSRTSFDGLPLSVDQLMVLQQALDQMKTGPQAALPGVTITVQDLSQLIQILQGTGRIREITIEMPEQRNLELIGEPALVTSSGTRQVPPGLDFSPSPEAGQTQGLENSGLIIQGNSANE</sequence>
<protein>
    <submittedName>
        <fullName evidence="3">Uncharacterized protein</fullName>
    </submittedName>
</protein>
<dbReference type="Proteomes" id="UP000029692">
    <property type="component" value="Unassembled WGS sequence"/>
</dbReference>
<evidence type="ECO:0000256" key="1">
    <source>
        <dbReference type="SAM" id="MobiDB-lite"/>
    </source>
</evidence>
<dbReference type="RefSeq" id="WP_037550249.1">
    <property type="nucleotide sequence ID" value="NZ_JNUP01000072.1"/>
</dbReference>
<dbReference type="AlphaFoldDB" id="A0A098QT95"/>
<dbReference type="OrthoDB" id="362821at2"/>
<organism evidence="3 4">
    <name type="scientific">Spirochaeta lutea</name>
    <dbReference type="NCBI Taxonomy" id="1480694"/>
    <lineage>
        <taxon>Bacteria</taxon>
        <taxon>Pseudomonadati</taxon>
        <taxon>Spirochaetota</taxon>
        <taxon>Spirochaetia</taxon>
        <taxon>Spirochaetales</taxon>
        <taxon>Spirochaetaceae</taxon>
        <taxon>Spirochaeta</taxon>
    </lineage>
</organism>
<dbReference type="EMBL" id="JNUP01000072">
    <property type="protein sequence ID" value="KGE70781.1"/>
    <property type="molecule type" value="Genomic_DNA"/>
</dbReference>
<dbReference type="STRING" id="1480694.DC28_14905"/>
<evidence type="ECO:0000313" key="3">
    <source>
        <dbReference type="EMBL" id="KGE70781.1"/>
    </source>
</evidence>
<name>A0A098QT95_9SPIO</name>
<feature type="transmembrane region" description="Helical" evidence="2">
    <location>
        <begin position="106"/>
        <end position="125"/>
    </location>
</feature>
<accession>A0A098QT95</accession>
<comment type="caution">
    <text evidence="3">The sequence shown here is derived from an EMBL/GenBank/DDBJ whole genome shotgun (WGS) entry which is preliminary data.</text>
</comment>
<evidence type="ECO:0000313" key="4">
    <source>
        <dbReference type="Proteomes" id="UP000029692"/>
    </source>
</evidence>
<proteinExistence type="predicted"/>
<keyword evidence="4" id="KW-1185">Reference proteome</keyword>
<evidence type="ECO:0000256" key="2">
    <source>
        <dbReference type="SAM" id="Phobius"/>
    </source>
</evidence>
<keyword evidence="2" id="KW-0812">Transmembrane</keyword>
<reference evidence="3 4" key="1">
    <citation type="submission" date="2014-05" db="EMBL/GenBank/DDBJ databases">
        <title>De novo Genome Sequence of Spirocheata sp.</title>
        <authorList>
            <person name="Shivani Y."/>
            <person name="Subhash Y."/>
            <person name="Tushar L."/>
            <person name="Sasikala C."/>
            <person name="Ramana C.V."/>
        </authorList>
    </citation>
    <scope>NUCLEOTIDE SEQUENCE [LARGE SCALE GENOMIC DNA]</scope>
    <source>
        <strain evidence="3 4">JC230</strain>
    </source>
</reference>
<gene>
    <name evidence="3" type="ORF">DC28_14905</name>
</gene>